<dbReference type="InterPro" id="IPR011009">
    <property type="entry name" value="Kinase-like_dom_sf"/>
</dbReference>
<dbReference type="GO" id="GO:0004672">
    <property type="term" value="F:protein kinase activity"/>
    <property type="evidence" value="ECO:0007669"/>
    <property type="project" value="InterPro"/>
</dbReference>
<dbReference type="SMART" id="SM00220">
    <property type="entry name" value="S_TKc"/>
    <property type="match status" value="1"/>
</dbReference>
<evidence type="ECO:0000313" key="5">
    <source>
        <dbReference type="Proteomes" id="UP000578449"/>
    </source>
</evidence>
<sequence>MSGGTGGGTAPAVGRDRGEAGLRAGDPRAIGDYVIARRLGSGGQGVVYEAYDPAGRRVAVKVVHVHLAGNAEVRARFAKEAMAAQRVASFCTARVLEARLDGERPYIVSEFVDGPSLGQAVERAGPYTGDALHRMATGIATALVAIHQADVIHRDLKPDNVLLGSDGLRVVDFGIARTAEMSLTSTGHIAGTPLYLSPEAAAGRRTGRPADVWAWGAIVVYAASGRHAFAGTGAGHVLHRILTDEPDLGAVPEPLRDLVRAALDKNPDRRPSAMDLLVALVAGPGAQGGAGGAADPVATGSRAASGLRPPVELAGAPSLGAVAERVYEGLDPEARAAVPQLLLRMVMPATPGVEMPRVLTTVEVESLARDSAATGPPGAGTAVERGLGGLLSAGLVVREEDGFTLASPALPRAWPRMRGWLEADREGLLVHHRMSDAARLWHEHGRKTADLYQGTRLEEALRWAATGRHVVTLNRIERDYLDAGVALTHRRTRRRRLVTVALSVMLAVSLGAGALAEQQRRVADGERRKVAAQLTEAVSRQLVAEAETLRPTDPALGMLLTAAAWRLTETDVTRGGLYGSLAQPELDVFTEPGARGGAAHGMAADGTTFAAVSDGRARVWDVRTRRRIADFPVTGVENVTAVAVSPDGGTVAVGGAKEVRLWDVRSGRQVGDPIAGAVTGGGGLESFWPGRGPVVGFSPGGGLLITRGDFDDGVRVWDLEDRRVVLGGREKEPDIGNVAISPDDKVAAVVARTGPTGVTPLRVELWDLAGGGRLRTLRLPAEEVIEFTGLAFSPDGRTVAVSGSKGVVLFDTGTGARQGEAPYAFGAEDLGGSGENLQLTPAVFTADGRYLAAADVRGTTRIGLWRVGRPHDAAHVFPGEHGETVPGMWFEPGDTALRVLTGGGSVTRLDVGPFTRPIRFAVDETGPAALIRARRALSPDGRLLATINATTRDGNGAVVRLWNVGDGGRAGDPVAELRADTGGDAGEEVTLVNVAFSGDGRTLAALTGQVTDRTVTLWDVPTRDKRGSFPLTSGQDDIPVTGERMALDRDGGLLATTSAGASGAGTSVHVFDVRERAQLGMVYAPYADTLAFAPGGGTLAVNGQESPLIALPGVRAAEQPFGPNSSHVSGVAYSADGRTVATVTSSGRISLWDARTRDRIGLPIEGPDSPLGTTVLRFSPDGRILALATGHEVHLWDVATHRRLGLRYAQHAQDVNDLAFSADGSTLYSVDEDGALRAYVIDPERAAERVCARAGRDLTEAEWRRHAGELPYRPVCGQ</sequence>
<feature type="repeat" description="WD" evidence="1">
    <location>
        <begin position="1208"/>
        <end position="1249"/>
    </location>
</feature>
<evidence type="ECO:0000313" key="4">
    <source>
        <dbReference type="EMBL" id="MBB5138565.1"/>
    </source>
</evidence>
<dbReference type="SMART" id="SM00320">
    <property type="entry name" value="WD40"/>
    <property type="match status" value="7"/>
</dbReference>
<dbReference type="InterPro" id="IPR036322">
    <property type="entry name" value="WD40_repeat_dom_sf"/>
</dbReference>
<organism evidence="4 5">
    <name type="scientific">Thermocatellispora tengchongensis</name>
    <dbReference type="NCBI Taxonomy" id="1073253"/>
    <lineage>
        <taxon>Bacteria</taxon>
        <taxon>Bacillati</taxon>
        <taxon>Actinomycetota</taxon>
        <taxon>Actinomycetes</taxon>
        <taxon>Streptosporangiales</taxon>
        <taxon>Streptosporangiaceae</taxon>
        <taxon>Thermocatellispora</taxon>
    </lineage>
</organism>
<dbReference type="InterPro" id="IPR000719">
    <property type="entry name" value="Prot_kinase_dom"/>
</dbReference>
<dbReference type="PANTHER" id="PTHR19879">
    <property type="entry name" value="TRANSCRIPTION INITIATION FACTOR TFIID"/>
    <property type="match status" value="1"/>
</dbReference>
<dbReference type="Pfam" id="PF20703">
    <property type="entry name" value="nSTAND1"/>
    <property type="match status" value="1"/>
</dbReference>
<dbReference type="InterPro" id="IPR049052">
    <property type="entry name" value="nSTAND1"/>
</dbReference>
<feature type="repeat" description="WD" evidence="1">
    <location>
        <begin position="1121"/>
        <end position="1162"/>
    </location>
</feature>
<keyword evidence="1" id="KW-0853">WD repeat</keyword>
<dbReference type="PANTHER" id="PTHR19879:SF9">
    <property type="entry name" value="TRANSCRIPTION INITIATION FACTOR TFIID SUBUNIT 5"/>
    <property type="match status" value="1"/>
</dbReference>
<evidence type="ECO:0000259" key="3">
    <source>
        <dbReference type="PROSITE" id="PS50011"/>
    </source>
</evidence>
<dbReference type="InterPro" id="IPR015943">
    <property type="entry name" value="WD40/YVTN_repeat-like_dom_sf"/>
</dbReference>
<feature type="domain" description="Protein kinase" evidence="3">
    <location>
        <begin position="33"/>
        <end position="281"/>
    </location>
</feature>
<gene>
    <name evidence="4" type="ORF">HNP84_008319</name>
</gene>
<dbReference type="PROSITE" id="PS50082">
    <property type="entry name" value="WD_REPEATS_2"/>
    <property type="match status" value="2"/>
</dbReference>
<dbReference type="Pfam" id="PF00400">
    <property type="entry name" value="WD40"/>
    <property type="match status" value="3"/>
</dbReference>
<keyword evidence="5" id="KW-1185">Reference proteome</keyword>
<dbReference type="InterPro" id="IPR008271">
    <property type="entry name" value="Ser/Thr_kinase_AS"/>
</dbReference>
<dbReference type="Pfam" id="PF00069">
    <property type="entry name" value="Pkinase"/>
    <property type="match status" value="1"/>
</dbReference>
<evidence type="ECO:0000256" key="2">
    <source>
        <dbReference type="SAM" id="MobiDB-lite"/>
    </source>
</evidence>
<dbReference type="PROSITE" id="PS00108">
    <property type="entry name" value="PROTEIN_KINASE_ST"/>
    <property type="match status" value="1"/>
</dbReference>
<dbReference type="Gene3D" id="3.30.200.20">
    <property type="entry name" value="Phosphorylase Kinase, domain 1"/>
    <property type="match status" value="1"/>
</dbReference>
<reference evidence="4 5" key="1">
    <citation type="submission" date="2020-08" db="EMBL/GenBank/DDBJ databases">
        <title>Genomic Encyclopedia of Type Strains, Phase IV (KMG-IV): sequencing the most valuable type-strain genomes for metagenomic binning, comparative biology and taxonomic classification.</title>
        <authorList>
            <person name="Goeker M."/>
        </authorList>
    </citation>
    <scope>NUCLEOTIDE SEQUENCE [LARGE SCALE GENOMIC DNA]</scope>
    <source>
        <strain evidence="4 5">DSM 45615</strain>
    </source>
</reference>
<dbReference type="InterPro" id="IPR001680">
    <property type="entry name" value="WD40_rpt"/>
</dbReference>
<protein>
    <submittedName>
        <fullName evidence="4">WD40 repeat protein</fullName>
    </submittedName>
</protein>
<dbReference type="AlphaFoldDB" id="A0A840PRH0"/>
<dbReference type="SUPFAM" id="SSF50978">
    <property type="entry name" value="WD40 repeat-like"/>
    <property type="match status" value="1"/>
</dbReference>
<dbReference type="GO" id="GO:0005524">
    <property type="term" value="F:ATP binding"/>
    <property type="evidence" value="ECO:0007669"/>
    <property type="project" value="InterPro"/>
</dbReference>
<feature type="region of interest" description="Disordered" evidence="2">
    <location>
        <begin position="1"/>
        <end position="24"/>
    </location>
</feature>
<dbReference type="Gene3D" id="2.130.10.10">
    <property type="entry name" value="YVTN repeat-like/Quinoprotein amine dehydrogenase"/>
    <property type="match status" value="4"/>
</dbReference>
<dbReference type="Gene3D" id="1.10.510.10">
    <property type="entry name" value="Transferase(Phosphotransferase) domain 1"/>
    <property type="match status" value="1"/>
</dbReference>
<dbReference type="CDD" id="cd14014">
    <property type="entry name" value="STKc_PknB_like"/>
    <property type="match status" value="1"/>
</dbReference>
<dbReference type="SUPFAM" id="SSF56112">
    <property type="entry name" value="Protein kinase-like (PK-like)"/>
    <property type="match status" value="1"/>
</dbReference>
<dbReference type="Proteomes" id="UP000578449">
    <property type="component" value="Unassembled WGS sequence"/>
</dbReference>
<name>A0A840PRH0_9ACTN</name>
<comment type="caution">
    <text evidence="4">The sequence shown here is derived from an EMBL/GenBank/DDBJ whole genome shotgun (WGS) entry which is preliminary data.</text>
</comment>
<accession>A0A840PRH0</accession>
<proteinExistence type="predicted"/>
<dbReference type="RefSeq" id="WP_185055437.1">
    <property type="nucleotide sequence ID" value="NZ_BAABIX010000025.1"/>
</dbReference>
<evidence type="ECO:0000256" key="1">
    <source>
        <dbReference type="PROSITE-ProRule" id="PRU00221"/>
    </source>
</evidence>
<dbReference type="SUPFAM" id="SSF82171">
    <property type="entry name" value="DPP6 N-terminal domain-like"/>
    <property type="match status" value="2"/>
</dbReference>
<dbReference type="EMBL" id="JACHGN010000024">
    <property type="protein sequence ID" value="MBB5138565.1"/>
    <property type="molecule type" value="Genomic_DNA"/>
</dbReference>
<dbReference type="PROSITE" id="PS50011">
    <property type="entry name" value="PROTEIN_KINASE_DOM"/>
    <property type="match status" value="1"/>
</dbReference>